<dbReference type="EMBL" id="CP033930">
    <property type="protein sequence ID" value="AZB18825.1"/>
    <property type="molecule type" value="Genomic_DNA"/>
</dbReference>
<reference evidence="2 3" key="1">
    <citation type="submission" date="2018-11" db="EMBL/GenBank/DDBJ databases">
        <title>Proposal to divide the Flavobacteriaceae and reorganize its genera based on Amino Acid Identity values calculated from whole genome sequences.</title>
        <authorList>
            <person name="Nicholson A.C."/>
            <person name="Gulvik C.A."/>
            <person name="Whitney A.M."/>
            <person name="Humrighouse B.W."/>
            <person name="Bell M."/>
            <person name="Holmes B."/>
            <person name="Steigerwalt A.G."/>
            <person name="Villarma A."/>
            <person name="Sheth M."/>
            <person name="Batra D."/>
            <person name="Pryor J."/>
            <person name="Bernardet J.-F."/>
            <person name="Hugo C."/>
            <person name="Kampfer P."/>
            <person name="Newman J."/>
            <person name="McQuiston J.R."/>
        </authorList>
    </citation>
    <scope>NUCLEOTIDE SEQUENCE [LARGE SCALE GENOMIC DNA]</scope>
    <source>
        <strain evidence="2 3">H5559</strain>
    </source>
</reference>
<evidence type="ECO:0000256" key="1">
    <source>
        <dbReference type="PIRSR" id="PIRSR005902-1"/>
    </source>
</evidence>
<accession>A0AAD0YUY7</accession>
<dbReference type="Proteomes" id="UP000269015">
    <property type="component" value="Chromosome"/>
</dbReference>
<feature type="binding site" evidence="1">
    <location>
        <position position="122"/>
    </location>
    <ligand>
        <name>a divalent metal cation</name>
        <dbReference type="ChEBI" id="CHEBI:60240"/>
        <label>2</label>
    </ligand>
</feature>
<keyword evidence="2" id="KW-0378">Hydrolase</keyword>
<dbReference type="AlphaFoldDB" id="A0AAD0YUY7"/>
<organism evidence="2 3">
    <name type="scientific">Chryseobacterium indologenes</name>
    <name type="common">Flavobacterium indologenes</name>
    <dbReference type="NCBI Taxonomy" id="253"/>
    <lineage>
        <taxon>Bacteria</taxon>
        <taxon>Pseudomonadati</taxon>
        <taxon>Bacteroidota</taxon>
        <taxon>Flavobacteriia</taxon>
        <taxon>Flavobacteriales</taxon>
        <taxon>Weeksellaceae</taxon>
        <taxon>Chryseobacterium group</taxon>
        <taxon>Chryseobacterium</taxon>
    </lineage>
</organism>
<evidence type="ECO:0000313" key="2">
    <source>
        <dbReference type="EMBL" id="AZB18825.1"/>
    </source>
</evidence>
<gene>
    <name evidence="2" type="ORF">EG352_14065</name>
</gene>
<protein>
    <submittedName>
        <fullName evidence="2">Hydrolase TatD</fullName>
    </submittedName>
</protein>
<dbReference type="KEGG" id="cio:CEQ15_17285"/>
<name>A0AAD0YUY7_CHRID</name>
<dbReference type="PANTHER" id="PTHR46124">
    <property type="entry name" value="D-AMINOACYL-TRNA DEACYLASE"/>
    <property type="match status" value="1"/>
</dbReference>
<proteinExistence type="predicted"/>
<feature type="binding site" evidence="1">
    <location>
        <position position="65"/>
    </location>
    <ligand>
        <name>a divalent metal cation</name>
        <dbReference type="ChEBI" id="CHEBI:60240"/>
        <label>1</label>
    </ligand>
</feature>
<dbReference type="SUPFAM" id="SSF51556">
    <property type="entry name" value="Metallo-dependent hydrolases"/>
    <property type="match status" value="1"/>
</dbReference>
<keyword evidence="1" id="KW-0479">Metal-binding</keyword>
<dbReference type="GO" id="GO:0016788">
    <property type="term" value="F:hydrolase activity, acting on ester bonds"/>
    <property type="evidence" value="ECO:0007669"/>
    <property type="project" value="InterPro"/>
</dbReference>
<dbReference type="PANTHER" id="PTHR46124:SF2">
    <property type="entry name" value="D-AMINOACYL-TRNA DEACYLASE"/>
    <property type="match status" value="1"/>
</dbReference>
<sequence>MEFFDFHHHKNYVRDGIYNLNIGEIPPDIPYSIGIHPNDIDIRHKEQQVDWLRTTMFENCFAIGECGLDSLVPIDQKIQEDFFLQQIKISNEVKKPLIIHCVRKFYEVISFKKKAEQAMVIHGFNKKKQIAEDLLAHNFYLSFGKAVLYNLSLQDILKNTPTEKIFLETDNEDFKIEELYRKVSELKGISLEQLNKQIVENLHTITNG</sequence>
<dbReference type="Gene3D" id="3.20.20.140">
    <property type="entry name" value="Metal-dependent hydrolases"/>
    <property type="match status" value="1"/>
</dbReference>
<dbReference type="InterPro" id="IPR001130">
    <property type="entry name" value="TatD-like"/>
</dbReference>
<dbReference type="InterPro" id="IPR032466">
    <property type="entry name" value="Metal_Hydrolase"/>
</dbReference>
<feature type="binding site" evidence="1">
    <location>
        <position position="100"/>
    </location>
    <ligand>
        <name>a divalent metal cation</name>
        <dbReference type="ChEBI" id="CHEBI:60240"/>
        <label>2</label>
    </ligand>
</feature>
<feature type="binding site" evidence="1">
    <location>
        <position position="170"/>
    </location>
    <ligand>
        <name>a divalent metal cation</name>
        <dbReference type="ChEBI" id="CHEBI:60240"/>
        <label>1</label>
    </ligand>
</feature>
<dbReference type="GO" id="GO:0046872">
    <property type="term" value="F:metal ion binding"/>
    <property type="evidence" value="ECO:0007669"/>
    <property type="project" value="UniProtKB-KW"/>
</dbReference>
<dbReference type="PIRSF" id="PIRSF005902">
    <property type="entry name" value="DNase_TatD"/>
    <property type="match status" value="1"/>
</dbReference>
<evidence type="ECO:0000313" key="3">
    <source>
        <dbReference type="Proteomes" id="UP000269015"/>
    </source>
</evidence>
<dbReference type="Pfam" id="PF01026">
    <property type="entry name" value="TatD_DNase"/>
    <property type="match status" value="1"/>
</dbReference>
<dbReference type="GO" id="GO:0005829">
    <property type="term" value="C:cytosol"/>
    <property type="evidence" value="ECO:0007669"/>
    <property type="project" value="TreeGrafter"/>
</dbReference>
<dbReference type="RefSeq" id="WP_027372955.1">
    <property type="nucleotide sequence ID" value="NZ_CP022058.2"/>
</dbReference>